<dbReference type="AlphaFoldDB" id="A0A8S1QGD8"/>
<dbReference type="EMBL" id="CAJJDM010000164">
    <property type="protein sequence ID" value="CAD8114244.1"/>
    <property type="molecule type" value="Genomic_DNA"/>
</dbReference>
<evidence type="ECO:0000313" key="1">
    <source>
        <dbReference type="EMBL" id="CAD8114244.1"/>
    </source>
</evidence>
<gene>
    <name evidence="1" type="ORF">PPRIM_AZ9-3.1.T1590015</name>
</gene>
<protein>
    <submittedName>
        <fullName evidence="1">Uncharacterized protein</fullName>
    </submittedName>
</protein>
<organism evidence="1 2">
    <name type="scientific">Paramecium primaurelia</name>
    <dbReference type="NCBI Taxonomy" id="5886"/>
    <lineage>
        <taxon>Eukaryota</taxon>
        <taxon>Sar</taxon>
        <taxon>Alveolata</taxon>
        <taxon>Ciliophora</taxon>
        <taxon>Intramacronucleata</taxon>
        <taxon>Oligohymenophorea</taxon>
        <taxon>Peniculida</taxon>
        <taxon>Parameciidae</taxon>
        <taxon>Paramecium</taxon>
    </lineage>
</organism>
<name>A0A8S1QGD8_PARPR</name>
<dbReference type="Proteomes" id="UP000688137">
    <property type="component" value="Unassembled WGS sequence"/>
</dbReference>
<sequence>MIVRIKGTQCSQMQSMKENQQFPSNAQEVSPEGDLITWHLKTLVLI</sequence>
<accession>A0A8S1QGD8</accession>
<proteinExistence type="predicted"/>
<comment type="caution">
    <text evidence="1">The sequence shown here is derived from an EMBL/GenBank/DDBJ whole genome shotgun (WGS) entry which is preliminary data.</text>
</comment>
<evidence type="ECO:0000313" key="2">
    <source>
        <dbReference type="Proteomes" id="UP000688137"/>
    </source>
</evidence>
<reference evidence="1" key="1">
    <citation type="submission" date="2021-01" db="EMBL/GenBank/DDBJ databases">
        <authorList>
            <consortium name="Genoscope - CEA"/>
            <person name="William W."/>
        </authorList>
    </citation>
    <scope>NUCLEOTIDE SEQUENCE</scope>
</reference>
<keyword evidence="2" id="KW-1185">Reference proteome</keyword>